<name>A0A3S5ANR5_9PLAT</name>
<organism evidence="1 2">
    <name type="scientific">Protopolystoma xenopodis</name>
    <dbReference type="NCBI Taxonomy" id="117903"/>
    <lineage>
        <taxon>Eukaryota</taxon>
        <taxon>Metazoa</taxon>
        <taxon>Spiralia</taxon>
        <taxon>Lophotrochozoa</taxon>
        <taxon>Platyhelminthes</taxon>
        <taxon>Monogenea</taxon>
        <taxon>Polyopisthocotylea</taxon>
        <taxon>Polystomatidea</taxon>
        <taxon>Polystomatidae</taxon>
        <taxon>Protopolystoma</taxon>
    </lineage>
</organism>
<keyword evidence="2" id="KW-1185">Reference proteome</keyword>
<dbReference type="Proteomes" id="UP000784294">
    <property type="component" value="Unassembled WGS sequence"/>
</dbReference>
<reference evidence="1" key="1">
    <citation type="submission" date="2018-11" db="EMBL/GenBank/DDBJ databases">
        <authorList>
            <consortium name="Pathogen Informatics"/>
        </authorList>
    </citation>
    <scope>NUCLEOTIDE SEQUENCE</scope>
</reference>
<gene>
    <name evidence="1" type="ORF">PXEA_LOCUS14634</name>
</gene>
<comment type="caution">
    <text evidence="1">The sequence shown here is derived from an EMBL/GenBank/DDBJ whole genome shotgun (WGS) entry which is preliminary data.</text>
</comment>
<dbReference type="EMBL" id="CAAALY010050062">
    <property type="protein sequence ID" value="VEL21194.1"/>
    <property type="molecule type" value="Genomic_DNA"/>
</dbReference>
<evidence type="ECO:0000313" key="1">
    <source>
        <dbReference type="EMBL" id="VEL21194.1"/>
    </source>
</evidence>
<evidence type="ECO:0000313" key="2">
    <source>
        <dbReference type="Proteomes" id="UP000784294"/>
    </source>
</evidence>
<proteinExistence type="predicted"/>
<sequence length="90" mass="10122">MLFGSIYIDEGCVSSPSGPISLLISSAFHRFNRSTVTVDYATFHRQNLFSSICAVSRGFNRSRAIKMPKGECSKDYKSHEQRKEKIIETG</sequence>
<accession>A0A3S5ANR5</accession>
<protein>
    <submittedName>
        <fullName evidence="1">Uncharacterized protein</fullName>
    </submittedName>
</protein>
<dbReference type="AlphaFoldDB" id="A0A3S5ANR5"/>